<protein>
    <recommendedName>
        <fullName evidence="4">CopG family transcriptional regulator</fullName>
    </recommendedName>
</protein>
<name>A0A917PNM5_9MICO</name>
<dbReference type="InterPro" id="IPR010985">
    <property type="entry name" value="Ribbon_hlx_hlx"/>
</dbReference>
<feature type="region of interest" description="Disordered" evidence="1">
    <location>
        <begin position="83"/>
        <end position="108"/>
    </location>
</feature>
<dbReference type="EMBL" id="BMMD01000014">
    <property type="protein sequence ID" value="GGJ85918.1"/>
    <property type="molecule type" value="Genomic_DNA"/>
</dbReference>
<dbReference type="Proteomes" id="UP000636956">
    <property type="component" value="Unassembled WGS sequence"/>
</dbReference>
<reference evidence="2" key="1">
    <citation type="journal article" date="2014" name="Int. J. Syst. Evol. Microbiol.">
        <title>Complete genome sequence of Corynebacterium casei LMG S-19264T (=DSM 44701T), isolated from a smear-ripened cheese.</title>
        <authorList>
            <consortium name="US DOE Joint Genome Institute (JGI-PGF)"/>
            <person name="Walter F."/>
            <person name="Albersmeier A."/>
            <person name="Kalinowski J."/>
            <person name="Ruckert C."/>
        </authorList>
    </citation>
    <scope>NUCLEOTIDE SEQUENCE</scope>
    <source>
        <strain evidence="2">CGMCC 1.8984</strain>
    </source>
</reference>
<feature type="compositionally biased region" description="Basic and acidic residues" evidence="1">
    <location>
        <begin position="83"/>
        <end position="93"/>
    </location>
</feature>
<proteinExistence type="predicted"/>
<sequence length="131" mass="14532">MVCARHPPSVRSDAAAEADRTDHLLAFDGAVQHIRMLSDMLEHMRTTVILPDELYRQVKDRARADSATFTSFLETALRRELARRDRRSSDPVEVHLAPATGSGGVRPGVDITSNASLLDLMDEGLPIEKLR</sequence>
<evidence type="ECO:0000313" key="3">
    <source>
        <dbReference type="Proteomes" id="UP000636956"/>
    </source>
</evidence>
<organism evidence="2 3">
    <name type="scientific">Agromyces bauzanensis</name>
    <dbReference type="NCBI Taxonomy" id="1308924"/>
    <lineage>
        <taxon>Bacteria</taxon>
        <taxon>Bacillati</taxon>
        <taxon>Actinomycetota</taxon>
        <taxon>Actinomycetes</taxon>
        <taxon>Micrococcales</taxon>
        <taxon>Microbacteriaceae</taxon>
        <taxon>Agromyces</taxon>
    </lineage>
</organism>
<dbReference type="GO" id="GO:0006355">
    <property type="term" value="P:regulation of DNA-templated transcription"/>
    <property type="evidence" value="ECO:0007669"/>
    <property type="project" value="InterPro"/>
</dbReference>
<comment type="caution">
    <text evidence="2">The sequence shown here is derived from an EMBL/GenBank/DDBJ whole genome shotgun (WGS) entry which is preliminary data.</text>
</comment>
<gene>
    <name evidence="2" type="ORF">GCM10011372_25320</name>
</gene>
<accession>A0A917PNM5</accession>
<evidence type="ECO:0000256" key="1">
    <source>
        <dbReference type="SAM" id="MobiDB-lite"/>
    </source>
</evidence>
<evidence type="ECO:0000313" key="2">
    <source>
        <dbReference type="EMBL" id="GGJ85918.1"/>
    </source>
</evidence>
<keyword evidence="3" id="KW-1185">Reference proteome</keyword>
<dbReference type="SUPFAM" id="SSF47598">
    <property type="entry name" value="Ribbon-helix-helix"/>
    <property type="match status" value="1"/>
</dbReference>
<reference evidence="2" key="2">
    <citation type="submission" date="2020-09" db="EMBL/GenBank/DDBJ databases">
        <authorList>
            <person name="Sun Q."/>
            <person name="Zhou Y."/>
        </authorList>
    </citation>
    <scope>NUCLEOTIDE SEQUENCE</scope>
    <source>
        <strain evidence="2">CGMCC 1.8984</strain>
    </source>
</reference>
<evidence type="ECO:0008006" key="4">
    <source>
        <dbReference type="Google" id="ProtNLM"/>
    </source>
</evidence>
<dbReference type="AlphaFoldDB" id="A0A917PNM5"/>